<dbReference type="InterPro" id="IPR013830">
    <property type="entry name" value="SGNH_hydro"/>
</dbReference>
<organism evidence="3 4">
    <name type="scientific">Hirschia baltica (strain ATCC 49814 / DSM 5838 / IFAM 1418)</name>
    <dbReference type="NCBI Taxonomy" id="582402"/>
    <lineage>
        <taxon>Bacteria</taxon>
        <taxon>Pseudomonadati</taxon>
        <taxon>Pseudomonadota</taxon>
        <taxon>Alphaproteobacteria</taxon>
        <taxon>Hyphomonadales</taxon>
        <taxon>Hyphomonadaceae</taxon>
        <taxon>Hirschia</taxon>
    </lineage>
</organism>
<evidence type="ECO:0000313" key="3">
    <source>
        <dbReference type="EMBL" id="ACT58828.1"/>
    </source>
</evidence>
<feature type="domain" description="SGNH hydrolase-type esterase" evidence="2">
    <location>
        <begin position="47"/>
        <end position="208"/>
    </location>
</feature>
<keyword evidence="1" id="KW-0732">Signal</keyword>
<protein>
    <submittedName>
        <fullName evidence="3">Lipolytic protein G-D-S-L family</fullName>
    </submittedName>
</protein>
<dbReference type="HOGENOM" id="CLU_1141347_0_0_5"/>
<dbReference type="STRING" id="582402.Hbal_1136"/>
<keyword evidence="4" id="KW-1185">Reference proteome</keyword>
<dbReference type="Pfam" id="PF13472">
    <property type="entry name" value="Lipase_GDSL_2"/>
    <property type="match status" value="1"/>
</dbReference>
<name>C6XRJ6_HIRBI</name>
<dbReference type="AlphaFoldDB" id="C6XRJ6"/>
<dbReference type="GO" id="GO:0052689">
    <property type="term" value="F:carboxylic ester hydrolase activity"/>
    <property type="evidence" value="ECO:0007669"/>
    <property type="project" value="InterPro"/>
</dbReference>
<gene>
    <name evidence="3" type="ordered locus">Hbal_1136</name>
</gene>
<dbReference type="RefSeq" id="WP_015826978.1">
    <property type="nucleotide sequence ID" value="NC_012982.1"/>
</dbReference>
<dbReference type="SUPFAM" id="SSF52266">
    <property type="entry name" value="SGNH hydrolase"/>
    <property type="match status" value="1"/>
</dbReference>
<dbReference type="EMBL" id="CP001678">
    <property type="protein sequence ID" value="ACT58828.1"/>
    <property type="molecule type" value="Genomic_DNA"/>
</dbReference>
<dbReference type="KEGG" id="hba:Hbal_1136"/>
<evidence type="ECO:0000259" key="2">
    <source>
        <dbReference type="Pfam" id="PF13472"/>
    </source>
</evidence>
<accession>C6XRJ6</accession>
<dbReference type="CDD" id="cd01831">
    <property type="entry name" value="Endoglucanase_E_like"/>
    <property type="match status" value="1"/>
</dbReference>
<dbReference type="PANTHER" id="PTHR37834">
    <property type="entry name" value="GDSL-LIKE LIPASE/ACYLHYDROLASE DOMAIN PROTEIN (AFU_ORTHOLOGUE AFUA_2G00620)"/>
    <property type="match status" value="1"/>
</dbReference>
<dbReference type="InterPro" id="IPR052762">
    <property type="entry name" value="PCW_deacetylase/CE"/>
</dbReference>
<proteinExistence type="predicted"/>
<evidence type="ECO:0000313" key="4">
    <source>
        <dbReference type="Proteomes" id="UP000002745"/>
    </source>
</evidence>
<dbReference type="Gene3D" id="3.40.50.1110">
    <property type="entry name" value="SGNH hydrolase"/>
    <property type="match status" value="1"/>
</dbReference>
<feature type="chain" id="PRO_5002974265" evidence="1">
    <location>
        <begin position="22"/>
        <end position="243"/>
    </location>
</feature>
<sequence length="243" mass="26395">MKISTFIILLSSFCFSLQCSAKVHPSASDEEKAQSTADTSLIRNVLVIGDSIALGQGAKGTSTQCALTPDMHAPNKSFAALVANSYNAELMIIAKSGHGLVSNYNQFASPTMSSTIFENDTEILPTQDKAPELILIELGTNDFANFNPEPTFSQTYTKLLTILNKRYPNAEIVSLVGPMLHGDDAKNVTEATLRGIQNASPAVQKVTKFISLYSIEINKSDWGCSWHPNLGLHRKMAETILAR</sequence>
<dbReference type="Proteomes" id="UP000002745">
    <property type="component" value="Chromosome"/>
</dbReference>
<dbReference type="InterPro" id="IPR037461">
    <property type="entry name" value="CtCE2-like_dom"/>
</dbReference>
<dbReference type="OrthoDB" id="9801375at2"/>
<feature type="signal peptide" evidence="1">
    <location>
        <begin position="1"/>
        <end position="21"/>
    </location>
</feature>
<dbReference type="InterPro" id="IPR036514">
    <property type="entry name" value="SGNH_hydro_sf"/>
</dbReference>
<dbReference type="eggNOG" id="COG2755">
    <property type="taxonomic scope" value="Bacteria"/>
</dbReference>
<dbReference type="PANTHER" id="PTHR37834:SF2">
    <property type="entry name" value="ESTERASE, SGNH HYDROLASE-TYPE"/>
    <property type="match status" value="1"/>
</dbReference>
<reference evidence="4" key="1">
    <citation type="journal article" date="2011" name="J. Bacteriol.">
        <title>Genome sequences of eight morphologically diverse alphaproteobacteria.</title>
        <authorList>
            <consortium name="US DOE Joint Genome Institute"/>
            <person name="Brown P.J."/>
            <person name="Kysela D.T."/>
            <person name="Buechlein A."/>
            <person name="Hemmerich C."/>
            <person name="Brun Y.V."/>
        </authorList>
    </citation>
    <scope>NUCLEOTIDE SEQUENCE [LARGE SCALE GENOMIC DNA]</scope>
    <source>
        <strain evidence="4">ATCC 49814 / DSM 5838 / IFAM 1418</strain>
    </source>
</reference>
<evidence type="ECO:0000256" key="1">
    <source>
        <dbReference type="SAM" id="SignalP"/>
    </source>
</evidence>